<feature type="compositionally biased region" description="Pro residues" evidence="1">
    <location>
        <begin position="475"/>
        <end position="491"/>
    </location>
</feature>
<evidence type="ECO:0000313" key="2">
    <source>
        <dbReference type="EMBL" id="KAF7843731.1"/>
    </source>
</evidence>
<feature type="compositionally biased region" description="Polar residues" evidence="1">
    <location>
        <begin position="246"/>
        <end position="265"/>
    </location>
</feature>
<organism evidence="2 3">
    <name type="scientific">Senna tora</name>
    <dbReference type="NCBI Taxonomy" id="362788"/>
    <lineage>
        <taxon>Eukaryota</taxon>
        <taxon>Viridiplantae</taxon>
        <taxon>Streptophyta</taxon>
        <taxon>Embryophyta</taxon>
        <taxon>Tracheophyta</taxon>
        <taxon>Spermatophyta</taxon>
        <taxon>Magnoliopsida</taxon>
        <taxon>eudicotyledons</taxon>
        <taxon>Gunneridae</taxon>
        <taxon>Pentapetalae</taxon>
        <taxon>rosids</taxon>
        <taxon>fabids</taxon>
        <taxon>Fabales</taxon>
        <taxon>Fabaceae</taxon>
        <taxon>Caesalpinioideae</taxon>
        <taxon>Cassia clade</taxon>
        <taxon>Senna</taxon>
    </lineage>
</organism>
<dbReference type="EMBL" id="JAAIUW010000001">
    <property type="protein sequence ID" value="KAF7843731.1"/>
    <property type="molecule type" value="Genomic_DNA"/>
</dbReference>
<feature type="region of interest" description="Disordered" evidence="1">
    <location>
        <begin position="454"/>
        <end position="503"/>
    </location>
</feature>
<proteinExistence type="predicted"/>
<keyword evidence="3" id="KW-1185">Reference proteome</keyword>
<dbReference type="PANTHER" id="PTHR47481">
    <property type="match status" value="1"/>
</dbReference>
<dbReference type="AlphaFoldDB" id="A0A835CHW0"/>
<name>A0A835CHW0_9FABA</name>
<accession>A0A835CHW0</accession>
<protein>
    <submittedName>
        <fullName evidence="2">Retrovirus-related Pol polyprotein from transposon TNT 1-94</fullName>
    </submittedName>
</protein>
<sequence>MQMAETPEIFETLSASTGVIVEPPKFTPQGFAQVISNKLDDFNFLTWKMQVVATVKGFNLYKFLVDGKAIPPRFKTDSDKETEEIKPDFVKWECQDQVIMAWMLNSMTDAMANKMERQLRTQLRSTKKNGTTMSEFMLKIKKLADSLAAVGSPITEHEYVETISYGLPSEYEGFITSFSLRSEASTITVFEALLLTHESRLEMIKTASDNVSANLGTRQEPAWRPWFNQAFTAATLAQAQAQYTQNSYTSNAPSQSQPRPPSNASMEALVAAPETLYDSAWYPDSGASHHITHDSSNMQTHHPYVGTDQDNHQILLRGRMCNGLYVFDDLTLGNKLEPPIIATVASSTLSLTDHLVYGILEWATHLCKLCLYTLFLDLLKAKSYALLAFKQFKVLAEKQFHTSLLALQSDFGGEYLAFIPYLREQASISYPHVDPPPNLVNSLPLLLDSSSITHHPPTLPTSPTPPTPSRLNPLPRDPPPVPLPAISPTPSSPTMSSSPSNPTISNVLPSSQGGLILTQSAYIKDLLAKAGLTDSKPQPTPMVSSLKLRGTTDDPFVDPTQYRSIVGALQYTTITRPEISFSVNKVCQFMHNPQNSHWQAVKRILR</sequence>
<gene>
    <name evidence="2" type="ORF">G2W53_000636</name>
</gene>
<evidence type="ECO:0000313" key="3">
    <source>
        <dbReference type="Proteomes" id="UP000634136"/>
    </source>
</evidence>
<comment type="caution">
    <text evidence="2">The sequence shown here is derived from an EMBL/GenBank/DDBJ whole genome shotgun (WGS) entry which is preliminary data.</text>
</comment>
<dbReference type="Pfam" id="PF14223">
    <property type="entry name" value="Retrotran_gag_2"/>
    <property type="match status" value="1"/>
</dbReference>
<feature type="region of interest" description="Disordered" evidence="1">
    <location>
        <begin position="244"/>
        <end position="265"/>
    </location>
</feature>
<feature type="compositionally biased region" description="Low complexity" evidence="1">
    <location>
        <begin position="492"/>
        <end position="503"/>
    </location>
</feature>
<evidence type="ECO:0000256" key="1">
    <source>
        <dbReference type="SAM" id="MobiDB-lite"/>
    </source>
</evidence>
<dbReference type="Proteomes" id="UP000634136">
    <property type="component" value="Unassembled WGS sequence"/>
</dbReference>
<feature type="compositionally biased region" description="Pro residues" evidence="1">
    <location>
        <begin position="457"/>
        <end position="468"/>
    </location>
</feature>
<reference evidence="2" key="1">
    <citation type="submission" date="2020-09" db="EMBL/GenBank/DDBJ databases">
        <title>Genome-Enabled Discovery of Anthraquinone Biosynthesis in Senna tora.</title>
        <authorList>
            <person name="Kang S.-H."/>
            <person name="Pandey R.P."/>
            <person name="Lee C.-M."/>
            <person name="Sim J.-S."/>
            <person name="Jeong J.-T."/>
            <person name="Choi B.-S."/>
            <person name="Jung M."/>
            <person name="Ginzburg D."/>
            <person name="Zhao K."/>
            <person name="Won S.Y."/>
            <person name="Oh T.-J."/>
            <person name="Yu Y."/>
            <person name="Kim N.-H."/>
            <person name="Lee O.R."/>
            <person name="Lee T.-H."/>
            <person name="Bashyal P."/>
            <person name="Kim T.-S."/>
            <person name="Lee W.-H."/>
            <person name="Kawkins C."/>
            <person name="Kim C.-K."/>
            <person name="Kim J.S."/>
            <person name="Ahn B.O."/>
            <person name="Rhee S.Y."/>
            <person name="Sohng J.K."/>
        </authorList>
    </citation>
    <scope>NUCLEOTIDE SEQUENCE</scope>
    <source>
        <tissue evidence="2">Leaf</tissue>
    </source>
</reference>
<dbReference type="OrthoDB" id="1675099at2759"/>
<dbReference type="PANTHER" id="PTHR47481:SF30">
    <property type="entry name" value="CCHC-TYPE DOMAIN-CONTAINING PROTEIN"/>
    <property type="match status" value="1"/>
</dbReference>